<reference evidence="1 2" key="1">
    <citation type="submission" date="2019-05" db="EMBL/GenBank/DDBJ databases">
        <title>Another draft genome of Portunus trituberculatus and its Hox gene families provides insights of decapod evolution.</title>
        <authorList>
            <person name="Jeong J.-H."/>
            <person name="Song I."/>
            <person name="Kim S."/>
            <person name="Choi T."/>
            <person name="Kim D."/>
            <person name="Ryu S."/>
            <person name="Kim W."/>
        </authorList>
    </citation>
    <scope>NUCLEOTIDE SEQUENCE [LARGE SCALE GENOMIC DNA]</scope>
    <source>
        <tissue evidence="1">Muscle</tissue>
    </source>
</reference>
<gene>
    <name evidence="1" type="ORF">E2C01_013200</name>
</gene>
<keyword evidence="2" id="KW-1185">Reference proteome</keyword>
<comment type="caution">
    <text evidence="1">The sequence shown here is derived from an EMBL/GenBank/DDBJ whole genome shotgun (WGS) entry which is preliminary data.</text>
</comment>
<dbReference type="EMBL" id="VSRR010000853">
    <property type="protein sequence ID" value="MPC20265.1"/>
    <property type="molecule type" value="Genomic_DNA"/>
</dbReference>
<name>A0A5B7DGP8_PORTR</name>
<dbReference type="Proteomes" id="UP000324222">
    <property type="component" value="Unassembled WGS sequence"/>
</dbReference>
<evidence type="ECO:0000313" key="2">
    <source>
        <dbReference type="Proteomes" id="UP000324222"/>
    </source>
</evidence>
<organism evidence="1 2">
    <name type="scientific">Portunus trituberculatus</name>
    <name type="common">Swimming crab</name>
    <name type="synonym">Neptunus trituberculatus</name>
    <dbReference type="NCBI Taxonomy" id="210409"/>
    <lineage>
        <taxon>Eukaryota</taxon>
        <taxon>Metazoa</taxon>
        <taxon>Ecdysozoa</taxon>
        <taxon>Arthropoda</taxon>
        <taxon>Crustacea</taxon>
        <taxon>Multicrustacea</taxon>
        <taxon>Malacostraca</taxon>
        <taxon>Eumalacostraca</taxon>
        <taxon>Eucarida</taxon>
        <taxon>Decapoda</taxon>
        <taxon>Pleocyemata</taxon>
        <taxon>Brachyura</taxon>
        <taxon>Eubrachyura</taxon>
        <taxon>Portunoidea</taxon>
        <taxon>Portunidae</taxon>
        <taxon>Portuninae</taxon>
        <taxon>Portunus</taxon>
    </lineage>
</organism>
<dbReference type="AlphaFoldDB" id="A0A5B7DGP8"/>
<proteinExistence type="predicted"/>
<evidence type="ECO:0000313" key="1">
    <source>
        <dbReference type="EMBL" id="MPC20265.1"/>
    </source>
</evidence>
<protein>
    <submittedName>
        <fullName evidence="1">Uncharacterized protein</fullName>
    </submittedName>
</protein>
<accession>A0A5B7DGP8</accession>
<sequence length="97" mass="11004">MAATCFLPHLAKYTNMFVYLFILQMASQILQPTQPMAQSHGLNESPPVVFLLEYYHLQVLTYQASSKFEAVHLYAMNIYAKENSPKTDNLLCGRSNG</sequence>